<evidence type="ECO:0000313" key="2">
    <source>
        <dbReference type="Proteomes" id="UP000436006"/>
    </source>
</evidence>
<gene>
    <name evidence="1" type="ORF">GO755_08935</name>
</gene>
<dbReference type="Proteomes" id="UP000436006">
    <property type="component" value="Unassembled WGS sequence"/>
</dbReference>
<accession>A0A7K1S9D7</accession>
<name>A0A7K1S9D7_9BACT</name>
<dbReference type="AlphaFoldDB" id="A0A7K1S9D7"/>
<reference evidence="1 2" key="1">
    <citation type="submission" date="2019-12" db="EMBL/GenBank/DDBJ databases">
        <title>Spirosoma sp. HMF4905 genome sequencing and assembly.</title>
        <authorList>
            <person name="Kang H."/>
            <person name="Cha I."/>
            <person name="Kim H."/>
            <person name="Joh K."/>
        </authorList>
    </citation>
    <scope>NUCLEOTIDE SEQUENCE [LARGE SCALE GENOMIC DNA]</scope>
    <source>
        <strain evidence="1 2">HMF4905</strain>
    </source>
</reference>
<dbReference type="EMBL" id="WPIN01000003">
    <property type="protein sequence ID" value="MVM30156.1"/>
    <property type="molecule type" value="Genomic_DNA"/>
</dbReference>
<sequence length="89" mass="9705">MSTLLPTSNLVSSFLAVFNLNEMPGVVAFDNAAEAIEFLESGSGIDELLPLGVVGWDAYNHKAKGIYWQYNASVSYTEILTSAFQGFQH</sequence>
<comment type="caution">
    <text evidence="1">The sequence shown here is derived from an EMBL/GenBank/DDBJ whole genome shotgun (WGS) entry which is preliminary data.</text>
</comment>
<organism evidence="1 2">
    <name type="scientific">Spirosoma arboris</name>
    <dbReference type="NCBI Taxonomy" id="2682092"/>
    <lineage>
        <taxon>Bacteria</taxon>
        <taxon>Pseudomonadati</taxon>
        <taxon>Bacteroidota</taxon>
        <taxon>Cytophagia</taxon>
        <taxon>Cytophagales</taxon>
        <taxon>Cytophagaceae</taxon>
        <taxon>Spirosoma</taxon>
    </lineage>
</organism>
<evidence type="ECO:0000313" key="1">
    <source>
        <dbReference type="EMBL" id="MVM30156.1"/>
    </source>
</evidence>
<proteinExistence type="predicted"/>
<keyword evidence="2" id="KW-1185">Reference proteome</keyword>
<dbReference type="RefSeq" id="WP_157584409.1">
    <property type="nucleotide sequence ID" value="NZ_WPIN01000003.1"/>
</dbReference>
<protein>
    <submittedName>
        <fullName evidence="1">Uncharacterized protein</fullName>
    </submittedName>
</protein>